<evidence type="ECO:0000259" key="2">
    <source>
        <dbReference type="SMART" id="SM00422"/>
    </source>
</evidence>
<proteinExistence type="predicted"/>
<keyword evidence="1" id="KW-0175">Coiled coil</keyword>
<dbReference type="Gene3D" id="1.10.1660.10">
    <property type="match status" value="1"/>
</dbReference>
<reference evidence="3 4" key="1">
    <citation type="submission" date="2018-05" db="EMBL/GenBank/DDBJ databases">
        <title>Kurthia sibirica genome sequence.</title>
        <authorList>
            <person name="Maclea K.S."/>
            <person name="Goen A.E."/>
        </authorList>
    </citation>
    <scope>NUCLEOTIDE SEQUENCE [LARGE SCALE GENOMIC DNA]</scope>
    <source>
        <strain evidence="3 4">ATCC 49154</strain>
    </source>
</reference>
<dbReference type="EMBL" id="QFVR01000016">
    <property type="protein sequence ID" value="PWI24754.1"/>
    <property type="molecule type" value="Genomic_DNA"/>
</dbReference>
<accession>A0A2U3AJT2</accession>
<dbReference type="InterPro" id="IPR009061">
    <property type="entry name" value="DNA-bd_dom_put_sf"/>
</dbReference>
<dbReference type="SUPFAM" id="SSF46955">
    <property type="entry name" value="Putative DNA-binding domain"/>
    <property type="match status" value="1"/>
</dbReference>
<gene>
    <name evidence="3" type="ORF">DEX24_11545</name>
</gene>
<dbReference type="InterPro" id="IPR000551">
    <property type="entry name" value="MerR-type_HTH_dom"/>
</dbReference>
<dbReference type="CDD" id="cd00592">
    <property type="entry name" value="HTH_MerR-like"/>
    <property type="match status" value="1"/>
</dbReference>
<dbReference type="Proteomes" id="UP000245938">
    <property type="component" value="Unassembled WGS sequence"/>
</dbReference>
<sequence>MKSQIINGISCANLRRWSWQLVKEKEGYLMKTTFGPAELAEAVGISKSTIKHYITILEKNGYEIQRDHRNYREFNEEDIAYFHAYKQLHNEQGLTLKEAATVITNPEFDISEVEIIPASKQQVVPANNKYELDRYSDLSNAMELLAEHVKGIESQNAQLLHLIQAQQQQNDLLMEQNNTLKNEFSEMKLQIAAPVGTESTISKKQLDRVESQNSVIMSAINRLNVEQHKAEVAVQEAQQKEQPKGLLKKIFGK</sequence>
<feature type="domain" description="HTH merR-type" evidence="2">
    <location>
        <begin position="34"/>
        <end position="106"/>
    </location>
</feature>
<evidence type="ECO:0000313" key="4">
    <source>
        <dbReference type="Proteomes" id="UP000245938"/>
    </source>
</evidence>
<dbReference type="GO" id="GO:0006355">
    <property type="term" value="P:regulation of DNA-templated transcription"/>
    <property type="evidence" value="ECO:0007669"/>
    <property type="project" value="InterPro"/>
</dbReference>
<dbReference type="AlphaFoldDB" id="A0A2U3AJT2"/>
<evidence type="ECO:0000256" key="1">
    <source>
        <dbReference type="SAM" id="Coils"/>
    </source>
</evidence>
<organism evidence="3 4">
    <name type="scientific">Kurthia sibirica</name>
    <dbReference type="NCBI Taxonomy" id="202750"/>
    <lineage>
        <taxon>Bacteria</taxon>
        <taxon>Bacillati</taxon>
        <taxon>Bacillota</taxon>
        <taxon>Bacilli</taxon>
        <taxon>Bacillales</taxon>
        <taxon>Caryophanaceae</taxon>
        <taxon>Kurthia</taxon>
    </lineage>
</organism>
<comment type="caution">
    <text evidence="3">The sequence shown here is derived from an EMBL/GenBank/DDBJ whole genome shotgun (WGS) entry which is preliminary data.</text>
</comment>
<evidence type="ECO:0000313" key="3">
    <source>
        <dbReference type="EMBL" id="PWI24754.1"/>
    </source>
</evidence>
<dbReference type="OrthoDB" id="2456581at2"/>
<dbReference type="GO" id="GO:0003677">
    <property type="term" value="F:DNA binding"/>
    <property type="evidence" value="ECO:0007669"/>
    <property type="project" value="InterPro"/>
</dbReference>
<feature type="coiled-coil region" evidence="1">
    <location>
        <begin position="156"/>
        <end position="190"/>
    </location>
</feature>
<dbReference type="Pfam" id="PF13411">
    <property type="entry name" value="MerR_1"/>
    <property type="match status" value="1"/>
</dbReference>
<keyword evidence="4" id="KW-1185">Reference proteome</keyword>
<protein>
    <recommendedName>
        <fullName evidence="2">HTH merR-type domain-containing protein</fullName>
    </recommendedName>
</protein>
<name>A0A2U3AJT2_9BACL</name>
<dbReference type="SMART" id="SM00422">
    <property type="entry name" value="HTH_MERR"/>
    <property type="match status" value="1"/>
</dbReference>